<feature type="transmembrane region" description="Helical" evidence="2">
    <location>
        <begin position="194"/>
        <end position="215"/>
    </location>
</feature>
<comment type="caution">
    <text evidence="3">The sequence shown here is derived from an EMBL/GenBank/DDBJ whole genome shotgun (WGS) entry which is preliminary data.</text>
</comment>
<keyword evidence="2" id="KW-0472">Membrane</keyword>
<protein>
    <recommendedName>
        <fullName evidence="5">PH (Pleckstrin Homology) domain-containing protein</fullName>
    </recommendedName>
</protein>
<evidence type="ECO:0000313" key="3">
    <source>
        <dbReference type="EMBL" id="PRY09917.1"/>
    </source>
</evidence>
<keyword evidence="2" id="KW-1133">Transmembrane helix</keyword>
<evidence type="ECO:0000256" key="1">
    <source>
        <dbReference type="SAM" id="MobiDB-lite"/>
    </source>
</evidence>
<dbReference type="AlphaFoldDB" id="A0A2T0QX17"/>
<organism evidence="3 4">
    <name type="scientific">Kineococcus rhizosphaerae</name>
    <dbReference type="NCBI Taxonomy" id="559628"/>
    <lineage>
        <taxon>Bacteria</taxon>
        <taxon>Bacillati</taxon>
        <taxon>Actinomycetota</taxon>
        <taxon>Actinomycetes</taxon>
        <taxon>Kineosporiales</taxon>
        <taxon>Kineosporiaceae</taxon>
        <taxon>Kineococcus</taxon>
    </lineage>
</organism>
<keyword evidence="4" id="KW-1185">Reference proteome</keyword>
<evidence type="ECO:0000313" key="4">
    <source>
        <dbReference type="Proteomes" id="UP000238083"/>
    </source>
</evidence>
<gene>
    <name evidence="3" type="ORF">CLV37_11925</name>
</gene>
<feature type="region of interest" description="Disordered" evidence="1">
    <location>
        <begin position="1"/>
        <end position="95"/>
    </location>
</feature>
<feature type="transmembrane region" description="Helical" evidence="2">
    <location>
        <begin position="168"/>
        <end position="188"/>
    </location>
</feature>
<evidence type="ECO:0000256" key="2">
    <source>
        <dbReference type="SAM" id="Phobius"/>
    </source>
</evidence>
<name>A0A2T0QX17_9ACTN</name>
<dbReference type="Proteomes" id="UP000238083">
    <property type="component" value="Unassembled WGS sequence"/>
</dbReference>
<keyword evidence="2" id="KW-0812">Transmembrane</keyword>
<feature type="compositionally biased region" description="Basic and acidic residues" evidence="1">
    <location>
        <begin position="78"/>
        <end position="89"/>
    </location>
</feature>
<dbReference type="EMBL" id="PVZF01000019">
    <property type="protein sequence ID" value="PRY09917.1"/>
    <property type="molecule type" value="Genomic_DNA"/>
</dbReference>
<accession>A0A2T0QX17</accession>
<reference evidence="3 4" key="1">
    <citation type="submission" date="2018-03" db="EMBL/GenBank/DDBJ databases">
        <title>Genomic Encyclopedia of Archaeal and Bacterial Type Strains, Phase II (KMG-II): from individual species to whole genera.</title>
        <authorList>
            <person name="Goeker M."/>
        </authorList>
    </citation>
    <scope>NUCLEOTIDE SEQUENCE [LARGE SCALE GENOMIC DNA]</scope>
    <source>
        <strain evidence="3 4">DSM 19711</strain>
    </source>
</reference>
<evidence type="ECO:0008006" key="5">
    <source>
        <dbReference type="Google" id="ProtNLM"/>
    </source>
</evidence>
<feature type="compositionally biased region" description="Basic and acidic residues" evidence="1">
    <location>
        <begin position="12"/>
        <end position="23"/>
    </location>
</feature>
<proteinExistence type="predicted"/>
<sequence>MGDDCSYGSVAHRQDREVVERADGALTALPSSPTGRRARVASLPNPGTKSATAARADAHQGTAHPRRPAEAVGQECPDECKNDPQDEPRPGSTTAQCVQATLNGPRVVIAHCSTMPGLSALGPGHGPPRTFRHDREVGTAPESRPLLLWALDLALSRWVTVARMKGPWSWLLAVIWLGFAAMGAVILSEDHTPGGLIIGAAVLAMGLFCGVRAAISHVRLSDEGLVYVGYARTRRVPWTQVSEVVVVELGSVLPITTVGVSVRLYDDTEVELPAQAGFAVAGRNRRVQRLVDAAERHRAGSG</sequence>